<proteinExistence type="predicted"/>
<sequence length="51" mass="5102">MATLMVTIALIAVVVGPSLLTGQPLLIAVGAVLAGAILLGARRAATLARRH</sequence>
<keyword evidence="1" id="KW-0472">Membrane</keyword>
<comment type="caution">
    <text evidence="2">The sequence shown here is derived from an EMBL/GenBank/DDBJ whole genome shotgun (WGS) entry which is preliminary data.</text>
</comment>
<dbReference type="EMBL" id="SHKY01000001">
    <property type="protein sequence ID" value="RZU53787.1"/>
    <property type="molecule type" value="Genomic_DNA"/>
</dbReference>
<dbReference type="RefSeq" id="WP_165449638.1">
    <property type="nucleotide sequence ID" value="NZ_SHKY01000001.1"/>
</dbReference>
<protein>
    <submittedName>
        <fullName evidence="2">Uncharacterized protein</fullName>
    </submittedName>
</protein>
<evidence type="ECO:0000256" key="1">
    <source>
        <dbReference type="SAM" id="Phobius"/>
    </source>
</evidence>
<feature type="transmembrane region" description="Helical" evidence="1">
    <location>
        <begin position="27"/>
        <end position="45"/>
    </location>
</feature>
<evidence type="ECO:0000313" key="2">
    <source>
        <dbReference type="EMBL" id="RZU53787.1"/>
    </source>
</evidence>
<reference evidence="2 3" key="1">
    <citation type="submission" date="2019-02" db="EMBL/GenBank/DDBJ databases">
        <title>Sequencing the genomes of 1000 actinobacteria strains.</title>
        <authorList>
            <person name="Klenk H.-P."/>
        </authorList>
    </citation>
    <scope>NUCLEOTIDE SEQUENCE [LARGE SCALE GENOMIC DNA]</scope>
    <source>
        <strain evidence="2 3">DSM 45162</strain>
    </source>
</reference>
<evidence type="ECO:0000313" key="3">
    <source>
        <dbReference type="Proteomes" id="UP000292564"/>
    </source>
</evidence>
<dbReference type="AlphaFoldDB" id="A0A4Q7ZRL2"/>
<dbReference type="Proteomes" id="UP000292564">
    <property type="component" value="Unassembled WGS sequence"/>
</dbReference>
<keyword evidence="1" id="KW-1133">Transmembrane helix</keyword>
<keyword evidence="1" id="KW-0812">Transmembrane</keyword>
<keyword evidence="3" id="KW-1185">Reference proteome</keyword>
<accession>A0A4Q7ZRL2</accession>
<organism evidence="2 3">
    <name type="scientific">Krasilnikovia cinnamomea</name>
    <dbReference type="NCBI Taxonomy" id="349313"/>
    <lineage>
        <taxon>Bacteria</taxon>
        <taxon>Bacillati</taxon>
        <taxon>Actinomycetota</taxon>
        <taxon>Actinomycetes</taxon>
        <taxon>Micromonosporales</taxon>
        <taxon>Micromonosporaceae</taxon>
        <taxon>Krasilnikovia</taxon>
    </lineage>
</organism>
<gene>
    <name evidence="2" type="ORF">EV385_5721</name>
</gene>
<name>A0A4Q7ZRL2_9ACTN</name>